<dbReference type="Proteomes" id="UP000280368">
    <property type="component" value="Unassembled WGS sequence"/>
</dbReference>
<evidence type="ECO:0000313" key="4">
    <source>
        <dbReference type="EMBL" id="RMA76857.1"/>
    </source>
</evidence>
<organism evidence="4 5">
    <name type="scientific">Flavobacterium weaverense</name>
    <dbReference type="NCBI Taxonomy" id="271156"/>
    <lineage>
        <taxon>Bacteria</taxon>
        <taxon>Pseudomonadati</taxon>
        <taxon>Bacteroidota</taxon>
        <taxon>Flavobacteriia</taxon>
        <taxon>Flavobacteriales</taxon>
        <taxon>Flavobacteriaceae</taxon>
        <taxon>Flavobacterium</taxon>
    </lineage>
</organism>
<evidence type="ECO:0000256" key="1">
    <source>
        <dbReference type="ARBA" id="ARBA00023002"/>
    </source>
</evidence>
<feature type="domain" description="Gfo/Idh/MocA-like oxidoreductase N-terminal" evidence="2">
    <location>
        <begin position="11"/>
        <end position="130"/>
    </location>
</feature>
<proteinExistence type="predicted"/>
<dbReference type="PANTHER" id="PTHR43818:SF11">
    <property type="entry name" value="BCDNA.GH03377"/>
    <property type="match status" value="1"/>
</dbReference>
<protein>
    <submittedName>
        <fullName evidence="4">Putative dehydrogenase</fullName>
    </submittedName>
</protein>
<dbReference type="Gene3D" id="3.40.50.720">
    <property type="entry name" value="NAD(P)-binding Rossmann-like Domain"/>
    <property type="match status" value="1"/>
</dbReference>
<sequence length="330" mass="37298">MRLEDNDTKIIRWGILGCGKVTEVKSGPAYQKTKGFEVVAVMRRDESKAKDYAQRHGIRKYYSNADDLINDDEVDAVYIATPPDTHKFYGLKVAAAGKICCIEKPLAPSYQDCLDIYEAFKSKEIPLFVSYYRRSLPRFKQIKTWLDSNAIGELRHIRWHLSKPANSQDLSGEYNWRTDKSIATAGYFDDLASHGLDLFIHLLGDVKEAKGISLNQQRLYTSKDAISACWLHECGVTGSGSWNFGCSMREDTVEIFGSKGKISFSVFNEESVVLSNEEGRTDLFIDNPENIQLYHVENMRVHLIGNEIHPSNGNTASHTAWVMDKIVGKI</sequence>
<dbReference type="RefSeq" id="WP_121924573.1">
    <property type="nucleotide sequence ID" value="NZ_CBCSGA010000006.1"/>
</dbReference>
<dbReference type="Pfam" id="PF22725">
    <property type="entry name" value="GFO_IDH_MocA_C3"/>
    <property type="match status" value="1"/>
</dbReference>
<feature type="domain" description="GFO/IDH/MocA-like oxidoreductase" evidence="3">
    <location>
        <begin position="139"/>
        <end position="262"/>
    </location>
</feature>
<comment type="caution">
    <text evidence="4">The sequence shown here is derived from an EMBL/GenBank/DDBJ whole genome shotgun (WGS) entry which is preliminary data.</text>
</comment>
<dbReference type="EMBL" id="REFH01000008">
    <property type="protein sequence ID" value="RMA76857.1"/>
    <property type="molecule type" value="Genomic_DNA"/>
</dbReference>
<dbReference type="Gene3D" id="3.30.360.10">
    <property type="entry name" value="Dihydrodipicolinate Reductase, domain 2"/>
    <property type="match status" value="1"/>
</dbReference>
<keyword evidence="5" id="KW-1185">Reference proteome</keyword>
<dbReference type="InterPro" id="IPR055170">
    <property type="entry name" value="GFO_IDH_MocA-like_dom"/>
</dbReference>
<evidence type="ECO:0000259" key="3">
    <source>
        <dbReference type="Pfam" id="PF22725"/>
    </source>
</evidence>
<dbReference type="AlphaFoldDB" id="A0A3L9ZWV7"/>
<reference evidence="4 5" key="1">
    <citation type="submission" date="2018-10" db="EMBL/GenBank/DDBJ databases">
        <title>Genomic Encyclopedia of Archaeal and Bacterial Type Strains, Phase II (KMG-II): from individual species to whole genera.</title>
        <authorList>
            <person name="Goeker M."/>
        </authorList>
    </citation>
    <scope>NUCLEOTIDE SEQUENCE [LARGE SCALE GENOMIC DNA]</scope>
    <source>
        <strain evidence="4 5">DSM 19727</strain>
    </source>
</reference>
<dbReference type="SUPFAM" id="SSF51735">
    <property type="entry name" value="NAD(P)-binding Rossmann-fold domains"/>
    <property type="match status" value="1"/>
</dbReference>
<dbReference type="GO" id="GO:0016491">
    <property type="term" value="F:oxidoreductase activity"/>
    <property type="evidence" value="ECO:0007669"/>
    <property type="project" value="UniProtKB-KW"/>
</dbReference>
<gene>
    <name evidence="4" type="ORF">BC961_0832</name>
</gene>
<dbReference type="GO" id="GO:0000166">
    <property type="term" value="F:nucleotide binding"/>
    <property type="evidence" value="ECO:0007669"/>
    <property type="project" value="InterPro"/>
</dbReference>
<dbReference type="InterPro" id="IPR036291">
    <property type="entry name" value="NAD(P)-bd_dom_sf"/>
</dbReference>
<name>A0A3L9ZWV7_9FLAO</name>
<dbReference type="InterPro" id="IPR000683">
    <property type="entry name" value="Gfo/Idh/MocA-like_OxRdtase_N"/>
</dbReference>
<evidence type="ECO:0000313" key="5">
    <source>
        <dbReference type="Proteomes" id="UP000280368"/>
    </source>
</evidence>
<dbReference type="PANTHER" id="PTHR43818">
    <property type="entry name" value="BCDNA.GH03377"/>
    <property type="match status" value="1"/>
</dbReference>
<keyword evidence="1" id="KW-0560">Oxidoreductase</keyword>
<dbReference type="SUPFAM" id="SSF55347">
    <property type="entry name" value="Glyceraldehyde-3-phosphate dehydrogenase-like, C-terminal domain"/>
    <property type="match status" value="1"/>
</dbReference>
<dbReference type="OrthoDB" id="9795543at2"/>
<accession>A0A3L9ZWV7</accession>
<dbReference type="InterPro" id="IPR050463">
    <property type="entry name" value="Gfo/Idh/MocA_oxidrdct_glycsds"/>
</dbReference>
<dbReference type="Pfam" id="PF01408">
    <property type="entry name" value="GFO_IDH_MocA"/>
    <property type="match status" value="1"/>
</dbReference>
<evidence type="ECO:0000259" key="2">
    <source>
        <dbReference type="Pfam" id="PF01408"/>
    </source>
</evidence>